<dbReference type="InterPro" id="IPR001708">
    <property type="entry name" value="YidC/ALB3/OXA1/COX18"/>
</dbReference>
<proteinExistence type="inferred from homology"/>
<dbReference type="GO" id="GO:0032979">
    <property type="term" value="P:protein insertion into mitochondrial inner membrane from matrix"/>
    <property type="evidence" value="ECO:0007669"/>
    <property type="project" value="TreeGrafter"/>
</dbReference>
<evidence type="ECO:0000256" key="6">
    <source>
        <dbReference type="RuleBase" id="RU003945"/>
    </source>
</evidence>
<evidence type="ECO:0000256" key="4">
    <source>
        <dbReference type="ARBA" id="ARBA00022989"/>
    </source>
</evidence>
<comment type="subcellular location">
    <subcellularLocation>
        <location evidence="1 6">Membrane</location>
        <topology evidence="1 6">Multi-pass membrane protein</topology>
    </subcellularLocation>
</comment>
<dbReference type="AlphaFoldDB" id="A0A4Y9Y9A0"/>
<dbReference type="EMBL" id="SEOQ01000707">
    <property type="protein sequence ID" value="TFY58031.1"/>
    <property type="molecule type" value="Genomic_DNA"/>
</dbReference>
<protein>
    <recommendedName>
        <fullName evidence="8">Membrane insertase YidC/Oxa/ALB C-terminal domain-containing protein</fullName>
    </recommendedName>
</protein>
<reference evidence="9 10" key="1">
    <citation type="submission" date="2019-02" db="EMBL/GenBank/DDBJ databases">
        <title>Genome sequencing of the rare red list fungi Dentipellis fragilis.</title>
        <authorList>
            <person name="Buettner E."/>
            <person name="Kellner H."/>
        </authorList>
    </citation>
    <scope>NUCLEOTIDE SEQUENCE [LARGE SCALE GENOMIC DNA]</scope>
    <source>
        <strain evidence="9 10">DSM 105465</strain>
    </source>
</reference>
<evidence type="ECO:0000313" key="10">
    <source>
        <dbReference type="Proteomes" id="UP000298327"/>
    </source>
</evidence>
<comment type="caution">
    <text evidence="9">The sequence shown here is derived from an EMBL/GenBank/DDBJ whole genome shotgun (WGS) entry which is preliminary data.</text>
</comment>
<dbReference type="GO" id="GO:0033617">
    <property type="term" value="P:mitochondrial respiratory chain complex IV assembly"/>
    <property type="evidence" value="ECO:0007669"/>
    <property type="project" value="TreeGrafter"/>
</dbReference>
<evidence type="ECO:0000256" key="3">
    <source>
        <dbReference type="ARBA" id="ARBA00022692"/>
    </source>
</evidence>
<sequence length="385" mass="42603">MHAASDLDLNFSPSSRDAMLFTTRNGGRELAFCRVHLRQPQAPFSMLGHAGPRILHKSTRPGQAIVGQGRRGFFREAIQGASDGFLDLAQALPIPPSLPPYSTTIILLTVVTRLALTVPFSIWAKKRQWRAEELVAPVVIAEQPKVQERILNEMRHERMRGSKDELRQQFTKRVQKAVASLHLHLHPATVTAELLSKHHCNPIATMLIPPVTQLPVFAGTSIMLSNISQPPTVFDSESFLTLTSLSHADPTATLPIVLGLITLANVESSRWFMSSAGLAREQQEEKRVTAKRAQGHLVIEPKKIVQFGLRTLSVGRILIGAVVPGGVVLYWVSSATFGLFQTWVFDWWERRRARLRLAQLDGATLTKAAPVVPSKPTKKKKKAAS</sequence>
<evidence type="ECO:0000256" key="2">
    <source>
        <dbReference type="ARBA" id="ARBA00009877"/>
    </source>
</evidence>
<keyword evidence="4 7" id="KW-1133">Transmembrane helix</keyword>
<feature type="domain" description="Membrane insertase YidC/Oxa/ALB C-terminal" evidence="8">
    <location>
        <begin position="190"/>
        <end position="345"/>
    </location>
</feature>
<dbReference type="PANTHER" id="PTHR12428:SF65">
    <property type="entry name" value="CYTOCHROME C OXIDASE ASSEMBLY PROTEIN COX18, MITOCHONDRIAL"/>
    <property type="match status" value="1"/>
</dbReference>
<evidence type="ECO:0000313" key="9">
    <source>
        <dbReference type="EMBL" id="TFY58031.1"/>
    </source>
</evidence>
<dbReference type="GO" id="GO:0005743">
    <property type="term" value="C:mitochondrial inner membrane"/>
    <property type="evidence" value="ECO:0007669"/>
    <property type="project" value="TreeGrafter"/>
</dbReference>
<dbReference type="OrthoDB" id="2436667at2759"/>
<feature type="transmembrane region" description="Helical" evidence="7">
    <location>
        <begin position="304"/>
        <end position="323"/>
    </location>
</feature>
<feature type="transmembrane region" description="Helical" evidence="7">
    <location>
        <begin position="105"/>
        <end position="124"/>
    </location>
</feature>
<accession>A0A4Y9Y9A0</accession>
<evidence type="ECO:0000259" key="8">
    <source>
        <dbReference type="Pfam" id="PF02096"/>
    </source>
</evidence>
<evidence type="ECO:0000256" key="1">
    <source>
        <dbReference type="ARBA" id="ARBA00004141"/>
    </source>
</evidence>
<evidence type="ECO:0000256" key="5">
    <source>
        <dbReference type="ARBA" id="ARBA00023136"/>
    </source>
</evidence>
<keyword evidence="3 6" id="KW-0812">Transmembrane</keyword>
<dbReference type="Proteomes" id="UP000298327">
    <property type="component" value="Unassembled WGS sequence"/>
</dbReference>
<dbReference type="Pfam" id="PF02096">
    <property type="entry name" value="60KD_IMP"/>
    <property type="match status" value="1"/>
</dbReference>
<dbReference type="GO" id="GO:0032977">
    <property type="term" value="F:membrane insertase activity"/>
    <property type="evidence" value="ECO:0007669"/>
    <property type="project" value="InterPro"/>
</dbReference>
<keyword evidence="10" id="KW-1185">Reference proteome</keyword>
<evidence type="ECO:0000256" key="7">
    <source>
        <dbReference type="SAM" id="Phobius"/>
    </source>
</evidence>
<gene>
    <name evidence="9" type="ORF">EVG20_g8310</name>
</gene>
<dbReference type="InterPro" id="IPR028055">
    <property type="entry name" value="YidC/Oxa/ALB_C"/>
</dbReference>
<organism evidence="9 10">
    <name type="scientific">Dentipellis fragilis</name>
    <dbReference type="NCBI Taxonomy" id="205917"/>
    <lineage>
        <taxon>Eukaryota</taxon>
        <taxon>Fungi</taxon>
        <taxon>Dikarya</taxon>
        <taxon>Basidiomycota</taxon>
        <taxon>Agaricomycotina</taxon>
        <taxon>Agaricomycetes</taxon>
        <taxon>Russulales</taxon>
        <taxon>Hericiaceae</taxon>
        <taxon>Dentipellis</taxon>
    </lineage>
</organism>
<dbReference type="PANTHER" id="PTHR12428">
    <property type="entry name" value="OXA1"/>
    <property type="match status" value="1"/>
</dbReference>
<name>A0A4Y9Y9A0_9AGAM</name>
<comment type="similarity">
    <text evidence="2 6">Belongs to the OXA1/ALB3/YidC family.</text>
</comment>
<keyword evidence="5 7" id="KW-0472">Membrane</keyword>
<dbReference type="STRING" id="205917.A0A4Y9Y9A0"/>